<feature type="domain" description="Reverse transcriptase" evidence="1">
    <location>
        <begin position="485"/>
        <end position="753"/>
    </location>
</feature>
<dbReference type="Gene3D" id="3.60.10.10">
    <property type="entry name" value="Endonuclease/exonuclease/phosphatase"/>
    <property type="match status" value="1"/>
</dbReference>
<evidence type="ECO:0000259" key="1">
    <source>
        <dbReference type="PROSITE" id="PS50878"/>
    </source>
</evidence>
<evidence type="ECO:0000313" key="2">
    <source>
        <dbReference type="EMBL" id="KAF7495222.1"/>
    </source>
</evidence>
<dbReference type="GO" id="GO:0003824">
    <property type="term" value="F:catalytic activity"/>
    <property type="evidence" value="ECO:0007669"/>
    <property type="project" value="InterPro"/>
</dbReference>
<dbReference type="OrthoDB" id="411871at2759"/>
<dbReference type="InterPro" id="IPR005135">
    <property type="entry name" value="Endo/exonuclease/phosphatase"/>
</dbReference>
<evidence type="ECO:0000313" key="4">
    <source>
        <dbReference type="Proteomes" id="UP000070412"/>
    </source>
</evidence>
<name>A0A834VF46_SARSC</name>
<dbReference type="InterPro" id="IPR036691">
    <property type="entry name" value="Endo/exonu/phosph_ase_sf"/>
</dbReference>
<evidence type="ECO:0000313" key="3">
    <source>
        <dbReference type="EnsemblMetazoa" id="KAF7495222.1"/>
    </source>
</evidence>
<dbReference type="PANTHER" id="PTHR19446">
    <property type="entry name" value="REVERSE TRANSCRIPTASES"/>
    <property type="match status" value="1"/>
</dbReference>
<dbReference type="InterPro" id="IPR000477">
    <property type="entry name" value="RT_dom"/>
</dbReference>
<reference evidence="4" key="1">
    <citation type="journal article" date="2020" name="PLoS Negl. Trop. Dis.">
        <title>High-quality nuclear genome for Sarcoptes scabiei-A critical resource for a neglected parasite.</title>
        <authorList>
            <person name="Korhonen P.K."/>
            <person name="Gasser R.B."/>
            <person name="Ma G."/>
            <person name="Wang T."/>
            <person name="Stroehlein A.J."/>
            <person name="Young N.D."/>
            <person name="Ang C.S."/>
            <person name="Fernando D.D."/>
            <person name="Lu H.C."/>
            <person name="Taylor S."/>
            <person name="Reynolds S.L."/>
            <person name="Mofiz E."/>
            <person name="Najaraj S.H."/>
            <person name="Gowda H."/>
            <person name="Madugundu A."/>
            <person name="Renuse S."/>
            <person name="Holt D."/>
            <person name="Pandey A."/>
            <person name="Papenfuss A.T."/>
            <person name="Fischer K."/>
        </authorList>
    </citation>
    <scope>NUCLEOTIDE SEQUENCE [LARGE SCALE GENOMIC DNA]</scope>
</reference>
<dbReference type="CDD" id="cd01650">
    <property type="entry name" value="RT_nLTR_like"/>
    <property type="match status" value="1"/>
</dbReference>
<dbReference type="Proteomes" id="UP000070412">
    <property type="component" value="Unassembled WGS sequence"/>
</dbReference>
<dbReference type="SUPFAM" id="SSF56672">
    <property type="entry name" value="DNA/RNA polymerases"/>
    <property type="match status" value="1"/>
</dbReference>
<sequence length="839" mass="98103">MNQVLRIAQQNTRKSLIATKELLSYIENSQPDIILIQEPYTKNTDKILGYPLNSKIYHVDNHLTPKTGIYINNRNIYTKILDSFTNSWMTSIQVQLDNQPLVLSTVYINPNSIEPEHLTTLRNLLKTYEKTPVILSGDFNARHTLWNDRIINKHGQLICDLINELELQIHNNSKTTCFTDSGGESIIDLTLTNSIATPFLANWDSRNDLNTIFDHSLIEFDYQLRIRIPTRIPYNTRRYNEKKADWKKFRTLIPTHTIKKITQHIEHTHNTAEIDLCVQQLTNLIQRAAHHSMPTIKRSLYQKRSNWWDKELECLQIVVRNKRNIFAREKDRETKQLYYEDFKHFRNKYVRMIRTKKFRKWKEFLEETQSQDTWGNTYKMLKNKTTPKTYKLPIVEDFPMDQHQDIIKNIVNNIFPSSGHTHHTEHSTNNTLHESLPTNLTKKYIERLTNSTSSKKAPGNDHITYNMLKQINKTTSDLLSKLFYKCLQLGHFPDQWKEGILTIFPKPNKEDLYNPKNYRPISLLPSAGKLFEKIIQREIQNFLTENNKLSPNQHGFMPRKSTITALEDIKRNILDNRSTKMTSVIAIDFTSAFDTANWAIILRNMKTLNIPPHLINIIDSYFHNRSITMIYNNLRYSKTLTQGCPQGSALSPLLWNILINTLLDSFNFPNASIHAYADDVTIVCSGENIDALYNNILTVLTYVNTWSIQNDLIINYHKTNILNFHTETFPSPVRIGSNIVNIVPKIKILGLTLENHHYKKRINFTSHINSTINKTINIKNILFNFCRNTFGINSRKRKNLYVGLIRPILTYGSEIWSDQLNKKQLTNLNRFNMKFLGIP</sequence>
<reference evidence="3" key="3">
    <citation type="submission" date="2022-06" db="UniProtKB">
        <authorList>
            <consortium name="EnsemblMetazoa"/>
        </authorList>
    </citation>
    <scope>IDENTIFICATION</scope>
</reference>
<dbReference type="Pfam" id="PF14529">
    <property type="entry name" value="Exo_endo_phos_2"/>
    <property type="match status" value="1"/>
</dbReference>
<gene>
    <name evidence="2" type="ORF">SSS_1023</name>
</gene>
<organism evidence="2">
    <name type="scientific">Sarcoptes scabiei</name>
    <name type="common">Itch mite</name>
    <name type="synonym">Acarus scabiei</name>
    <dbReference type="NCBI Taxonomy" id="52283"/>
    <lineage>
        <taxon>Eukaryota</taxon>
        <taxon>Metazoa</taxon>
        <taxon>Ecdysozoa</taxon>
        <taxon>Arthropoda</taxon>
        <taxon>Chelicerata</taxon>
        <taxon>Arachnida</taxon>
        <taxon>Acari</taxon>
        <taxon>Acariformes</taxon>
        <taxon>Sarcoptiformes</taxon>
        <taxon>Astigmata</taxon>
        <taxon>Psoroptidia</taxon>
        <taxon>Sarcoptoidea</taxon>
        <taxon>Sarcoptidae</taxon>
        <taxon>Sarcoptinae</taxon>
        <taxon>Sarcoptes</taxon>
    </lineage>
</organism>
<dbReference type="SUPFAM" id="SSF56219">
    <property type="entry name" value="DNase I-like"/>
    <property type="match status" value="1"/>
</dbReference>
<dbReference type="EnsemblMetazoa" id="SSS_1023s_mrna">
    <property type="protein sequence ID" value="KAF7495222.1"/>
    <property type="gene ID" value="SSS_1023"/>
</dbReference>
<reference evidence="2" key="2">
    <citation type="submission" date="2020-01" db="EMBL/GenBank/DDBJ databases">
        <authorList>
            <person name="Korhonen P.K.K."/>
            <person name="Guangxu M.G."/>
            <person name="Wang T.W."/>
            <person name="Stroehlein A.J.S."/>
            <person name="Young N.D."/>
            <person name="Ang C.-S.A."/>
            <person name="Fernando D.W.F."/>
            <person name="Lu H.L."/>
            <person name="Taylor S.T."/>
            <person name="Ehtesham M.E.M."/>
            <person name="Najaraj S.H.N."/>
            <person name="Harsha G.H.G."/>
            <person name="Madugundu A.M."/>
            <person name="Renuse S.R."/>
            <person name="Holt D.H."/>
            <person name="Pandey A.P."/>
            <person name="Papenfuss A.P."/>
            <person name="Gasser R.B.G."/>
            <person name="Fischer K.F."/>
        </authorList>
    </citation>
    <scope>NUCLEOTIDE SEQUENCE</scope>
    <source>
        <strain evidence="2">SSS_KF_BRIS2020</strain>
    </source>
</reference>
<keyword evidence="4" id="KW-1185">Reference proteome</keyword>
<accession>A0A834VF46</accession>
<dbReference type="GO" id="GO:0071897">
    <property type="term" value="P:DNA biosynthetic process"/>
    <property type="evidence" value="ECO:0007669"/>
    <property type="project" value="UniProtKB-ARBA"/>
</dbReference>
<proteinExistence type="predicted"/>
<dbReference type="Pfam" id="PF00078">
    <property type="entry name" value="RVT_1"/>
    <property type="match status" value="1"/>
</dbReference>
<dbReference type="AlphaFoldDB" id="A0A834VF46"/>
<protein>
    <recommendedName>
        <fullName evidence="1">Reverse transcriptase domain-containing protein</fullName>
    </recommendedName>
</protein>
<dbReference type="EMBL" id="WVUK01000049">
    <property type="protein sequence ID" value="KAF7495222.1"/>
    <property type="molecule type" value="Genomic_DNA"/>
</dbReference>
<dbReference type="PROSITE" id="PS50878">
    <property type="entry name" value="RT_POL"/>
    <property type="match status" value="1"/>
</dbReference>
<dbReference type="InterPro" id="IPR043502">
    <property type="entry name" value="DNA/RNA_pol_sf"/>
</dbReference>